<dbReference type="EMBL" id="NIRI02000056">
    <property type="protein sequence ID" value="KAG5443011.1"/>
    <property type="molecule type" value="Genomic_DNA"/>
</dbReference>
<gene>
    <name evidence="1" type="ORF">CSKR_202696</name>
</gene>
<sequence>MRTISMEIQNAVFSESHGNLRNWICADDFFRLQKRTSPELRYFDQVGEKLLRTERELREKTDAILLNHFINNKRKWFMKNERYNNCYYIPATNKIRKYVQENYTEKRNLLLTAFSTYLTCTGKMGVSLQSVQEKADRDALMLNKPPPWSKKREGRMGSEMPMAVTTLQNARKIVRGPSSPLRPK</sequence>
<evidence type="ECO:0000313" key="1">
    <source>
        <dbReference type="EMBL" id="KAG5443011.1"/>
    </source>
</evidence>
<keyword evidence="2" id="KW-1185">Reference proteome</keyword>
<dbReference type="AlphaFoldDB" id="A0A8T1M2P7"/>
<accession>A0A8T1M2P7</accession>
<dbReference type="Proteomes" id="UP000286415">
    <property type="component" value="Unassembled WGS sequence"/>
</dbReference>
<protein>
    <submittedName>
        <fullName evidence="1">Uncharacterized protein</fullName>
    </submittedName>
</protein>
<reference evidence="1 2" key="1">
    <citation type="journal article" date="2018" name="Biotechnol. Adv.">
        <title>Improved genomic resources and new bioinformatic workflow for the carcinogenic parasite Clonorchis sinensis: Biotechnological implications.</title>
        <authorList>
            <person name="Wang D."/>
            <person name="Korhonen P.K."/>
            <person name="Gasser R.B."/>
            <person name="Young N.D."/>
        </authorList>
    </citation>
    <scope>NUCLEOTIDE SEQUENCE [LARGE SCALE GENOMIC DNA]</scope>
    <source>
        <strain evidence="1">Cs-k2</strain>
    </source>
</reference>
<proteinExistence type="predicted"/>
<dbReference type="OrthoDB" id="10310123at2759"/>
<reference evidence="1 2" key="2">
    <citation type="journal article" date="2021" name="Genomics">
        <title>High-quality reference genome for Clonorchis sinensis.</title>
        <authorList>
            <person name="Young N.D."/>
            <person name="Stroehlein A.J."/>
            <person name="Kinkar L."/>
            <person name="Wang T."/>
            <person name="Sohn W.M."/>
            <person name="Chang B.C.H."/>
            <person name="Kaur P."/>
            <person name="Weisz D."/>
            <person name="Dudchenko O."/>
            <person name="Aiden E.L."/>
            <person name="Korhonen P.K."/>
            <person name="Gasser R.B."/>
        </authorList>
    </citation>
    <scope>NUCLEOTIDE SEQUENCE [LARGE SCALE GENOMIC DNA]</scope>
    <source>
        <strain evidence="1">Cs-k2</strain>
    </source>
</reference>
<organism evidence="1 2">
    <name type="scientific">Clonorchis sinensis</name>
    <name type="common">Chinese liver fluke</name>
    <dbReference type="NCBI Taxonomy" id="79923"/>
    <lineage>
        <taxon>Eukaryota</taxon>
        <taxon>Metazoa</taxon>
        <taxon>Spiralia</taxon>
        <taxon>Lophotrochozoa</taxon>
        <taxon>Platyhelminthes</taxon>
        <taxon>Trematoda</taxon>
        <taxon>Digenea</taxon>
        <taxon>Opisthorchiida</taxon>
        <taxon>Opisthorchiata</taxon>
        <taxon>Opisthorchiidae</taxon>
        <taxon>Clonorchis</taxon>
    </lineage>
</organism>
<comment type="caution">
    <text evidence="1">The sequence shown here is derived from an EMBL/GenBank/DDBJ whole genome shotgun (WGS) entry which is preliminary data.</text>
</comment>
<name>A0A8T1M2P7_CLOSI</name>
<evidence type="ECO:0000313" key="2">
    <source>
        <dbReference type="Proteomes" id="UP000286415"/>
    </source>
</evidence>